<evidence type="ECO:0000313" key="3">
    <source>
        <dbReference type="Proteomes" id="UP000602510"/>
    </source>
</evidence>
<accession>A0A833VZL6</accession>
<evidence type="ECO:0000313" key="1">
    <source>
        <dbReference type="EMBL" id="KAF4035599.1"/>
    </source>
</evidence>
<evidence type="ECO:0000313" key="2">
    <source>
        <dbReference type="EMBL" id="KAF4147643.1"/>
    </source>
</evidence>
<sequence length="113" mass="12929">MFVRKLVKEERVDTYIDSIMKLQEDLVTLGHLLDEAELARLLLTNVLYVLLDISNELVAARMKGDVLEVGKVRGRLLAREQEDLMRGVCADWSTRREYDCFTTKPGTSISVIE</sequence>
<dbReference type="Proteomes" id="UP000704712">
    <property type="component" value="Unassembled WGS sequence"/>
</dbReference>
<name>A0A833VZL6_PHYIN</name>
<dbReference type="EMBL" id="JAACNO010000412">
    <property type="protein sequence ID" value="KAF4147643.1"/>
    <property type="molecule type" value="Genomic_DNA"/>
</dbReference>
<proteinExistence type="predicted"/>
<dbReference type="Proteomes" id="UP000602510">
    <property type="component" value="Unassembled WGS sequence"/>
</dbReference>
<dbReference type="EMBL" id="WSZM01000303">
    <property type="protein sequence ID" value="KAF4035599.1"/>
    <property type="molecule type" value="Genomic_DNA"/>
</dbReference>
<protein>
    <submittedName>
        <fullName evidence="1">Uncharacterized protein</fullName>
    </submittedName>
</protein>
<keyword evidence="3" id="KW-1185">Reference proteome</keyword>
<dbReference type="AlphaFoldDB" id="A0A833VZL6"/>
<organism evidence="1 3">
    <name type="scientific">Phytophthora infestans</name>
    <name type="common">Potato late blight agent</name>
    <name type="synonym">Botrytis infestans</name>
    <dbReference type="NCBI Taxonomy" id="4787"/>
    <lineage>
        <taxon>Eukaryota</taxon>
        <taxon>Sar</taxon>
        <taxon>Stramenopiles</taxon>
        <taxon>Oomycota</taxon>
        <taxon>Peronosporomycetes</taxon>
        <taxon>Peronosporales</taxon>
        <taxon>Peronosporaceae</taxon>
        <taxon>Phytophthora</taxon>
    </lineage>
</organism>
<comment type="caution">
    <text evidence="1">The sequence shown here is derived from an EMBL/GenBank/DDBJ whole genome shotgun (WGS) entry which is preliminary data.</text>
</comment>
<gene>
    <name evidence="1" type="ORF">GN244_ATG12381</name>
    <name evidence="2" type="ORF">GN958_ATG02998</name>
</gene>
<reference evidence="1" key="1">
    <citation type="submission" date="2020-04" db="EMBL/GenBank/DDBJ databases">
        <title>Hybrid Assembly of Korean Phytophthora infestans isolates.</title>
        <authorList>
            <person name="Prokchorchik M."/>
            <person name="Lee Y."/>
            <person name="Seo J."/>
            <person name="Cho J.-H."/>
            <person name="Park Y.-E."/>
            <person name="Jang D.-C."/>
            <person name="Im J.-S."/>
            <person name="Choi J.-G."/>
            <person name="Park H.-J."/>
            <person name="Lee G.-B."/>
            <person name="Lee Y.-G."/>
            <person name="Hong S.-Y."/>
            <person name="Cho K."/>
            <person name="Sohn K.H."/>
        </authorList>
    </citation>
    <scope>NUCLEOTIDE SEQUENCE</scope>
    <source>
        <strain evidence="1">KR_1_A1</strain>
        <strain evidence="2">KR_2_A2</strain>
    </source>
</reference>